<comment type="similarity">
    <text evidence="1">Belongs to the CACTIN family.</text>
</comment>
<evidence type="ECO:0000256" key="3">
    <source>
        <dbReference type="SAM" id="MobiDB-lite"/>
    </source>
</evidence>
<reference evidence="7" key="1">
    <citation type="journal article" date="2014" name="Science">
        <title>The coffee genome provides insight into the convergent evolution of caffeine biosynthesis.</title>
        <authorList>
            <person name="Denoeud F."/>
            <person name="Carretero-Paulet L."/>
            <person name="Dereeper A."/>
            <person name="Droc G."/>
            <person name="Guyot R."/>
            <person name="Pietrella M."/>
            <person name="Zheng C."/>
            <person name="Alberti A."/>
            <person name="Anthony F."/>
            <person name="Aprea G."/>
            <person name="Aury J.M."/>
            <person name="Bento P."/>
            <person name="Bernard M."/>
            <person name="Bocs S."/>
            <person name="Campa C."/>
            <person name="Cenci A."/>
            <person name="Combes M.C."/>
            <person name="Crouzillat D."/>
            <person name="Da Silva C."/>
            <person name="Daddiego L."/>
            <person name="De Bellis F."/>
            <person name="Dussert S."/>
            <person name="Garsmeur O."/>
            <person name="Gayraud T."/>
            <person name="Guignon V."/>
            <person name="Jahn K."/>
            <person name="Jamilloux V."/>
            <person name="Joet T."/>
            <person name="Labadie K."/>
            <person name="Lan T."/>
            <person name="Leclercq J."/>
            <person name="Lepelley M."/>
            <person name="Leroy T."/>
            <person name="Li L.T."/>
            <person name="Librado P."/>
            <person name="Lopez L."/>
            <person name="Munoz A."/>
            <person name="Noel B."/>
            <person name="Pallavicini A."/>
            <person name="Perrotta G."/>
            <person name="Poncet V."/>
            <person name="Pot D."/>
            <person name="Priyono X."/>
            <person name="Rigoreau M."/>
            <person name="Rouard M."/>
            <person name="Rozas J."/>
            <person name="Tranchant-Dubreuil C."/>
            <person name="VanBuren R."/>
            <person name="Zhang Q."/>
            <person name="Andrade A.C."/>
            <person name="Argout X."/>
            <person name="Bertrand B."/>
            <person name="de Kochko A."/>
            <person name="Graziosi G."/>
            <person name="Henry R.J."/>
            <person name="Jayarama X."/>
            <person name="Ming R."/>
            <person name="Nagai C."/>
            <person name="Rounsley S."/>
            <person name="Sankoff D."/>
            <person name="Giuliano G."/>
            <person name="Albert V.A."/>
            <person name="Wincker P."/>
            <person name="Lashermes P."/>
        </authorList>
    </citation>
    <scope>NUCLEOTIDE SEQUENCE [LARGE SCALE GENOMIC DNA]</scope>
    <source>
        <strain evidence="7">cv. DH200-94</strain>
    </source>
</reference>
<evidence type="ECO:0000313" key="6">
    <source>
        <dbReference type="EMBL" id="CDO98497.1"/>
    </source>
</evidence>
<evidence type="ECO:0000259" key="5">
    <source>
        <dbReference type="Pfam" id="PF10312"/>
    </source>
</evidence>
<dbReference type="SMART" id="SM01050">
    <property type="entry name" value="CactinC_cactus"/>
    <property type="match status" value="1"/>
</dbReference>
<dbReference type="EMBL" id="HG739086">
    <property type="protein sequence ID" value="CDO98497.1"/>
    <property type="molecule type" value="Genomic_DNA"/>
</dbReference>
<evidence type="ECO:0000259" key="4">
    <source>
        <dbReference type="Pfam" id="PF09732"/>
    </source>
</evidence>
<dbReference type="PANTHER" id="PTHR21737">
    <property type="entry name" value="POLYGLUTAMINE BINDING PROTEIN 1/MARVEL MEMBRANE-ASSOCIATING DOMAIN CONTAINING 3"/>
    <property type="match status" value="1"/>
</dbReference>
<dbReference type="GO" id="GO:0045292">
    <property type="term" value="P:mRNA cis splicing, via spliceosome"/>
    <property type="evidence" value="ECO:0007669"/>
    <property type="project" value="TreeGrafter"/>
</dbReference>
<feature type="compositionally biased region" description="Basic and acidic residues" evidence="3">
    <location>
        <begin position="242"/>
        <end position="252"/>
    </location>
</feature>
<name>A0A068TR33_COFCA</name>
<feature type="region of interest" description="Disordered" evidence="3">
    <location>
        <begin position="242"/>
        <end position="262"/>
    </location>
</feature>
<proteinExistence type="inferred from homology"/>
<evidence type="ECO:0000313" key="7">
    <source>
        <dbReference type="Proteomes" id="UP000295252"/>
    </source>
</evidence>
<sequence>MSRAAEIGTKLCTSSSLSLQSSPTNFVTHCAAHFLFPSQMAFKFVATQEEFLLDQIKVGSGIRLREGRGIPIDLLTKHLYPLDDLDVEIDEPDMVFKGLTVHELEGLYEDIKMHLDLDKATPRHMQYWQPLLVVCDWELSEARKRDSSDQAIRLLQGKSYRELEALRSQVEAQMQSGTAKVVEFWEVLLRRIDIFKGKACLEEIHAEVLSRHLQHLEKPIEFGDFCHDGKDVQVLLPQCTRREENPEKHRQELGAGPPAPDDNFEKKAVGAMEEGDAIFGWKHEINLDSQVYWWRAKYSPRKPKYFNRVHTGYEWNKYNRNHYDHDSPQPKIVQGYKFNIFYPDLADKEKAPTYAIEKDGNSLETCIIRFPSGPPYEDIAFRVVNKERDYSHKKGFKCTFGQGVLRLYFNFKRY</sequence>
<protein>
    <recommendedName>
        <fullName evidence="2">Splicing factor Cactin</fullName>
    </recommendedName>
</protein>
<organism evidence="6 7">
    <name type="scientific">Coffea canephora</name>
    <name type="common">Robusta coffee</name>
    <dbReference type="NCBI Taxonomy" id="49390"/>
    <lineage>
        <taxon>Eukaryota</taxon>
        <taxon>Viridiplantae</taxon>
        <taxon>Streptophyta</taxon>
        <taxon>Embryophyta</taxon>
        <taxon>Tracheophyta</taxon>
        <taxon>Spermatophyta</taxon>
        <taxon>Magnoliopsida</taxon>
        <taxon>eudicotyledons</taxon>
        <taxon>Gunneridae</taxon>
        <taxon>Pentapetalae</taxon>
        <taxon>asterids</taxon>
        <taxon>lamiids</taxon>
        <taxon>Gentianales</taxon>
        <taxon>Rubiaceae</taxon>
        <taxon>Ixoroideae</taxon>
        <taxon>Gardenieae complex</taxon>
        <taxon>Bertiereae - Coffeeae clade</taxon>
        <taxon>Coffeeae</taxon>
        <taxon>Coffea</taxon>
    </lineage>
</organism>
<dbReference type="GO" id="GO:0005681">
    <property type="term" value="C:spliceosomal complex"/>
    <property type="evidence" value="ECO:0007669"/>
    <property type="project" value="TreeGrafter"/>
</dbReference>
<dbReference type="Proteomes" id="UP000295252">
    <property type="component" value="Chromosome VI"/>
</dbReference>
<dbReference type="InParanoid" id="A0A068TR33"/>
<gene>
    <name evidence="6" type="ORF">GSCOC_T00022614001</name>
</gene>
<keyword evidence="7" id="KW-1185">Reference proteome</keyword>
<evidence type="ECO:0000256" key="2">
    <source>
        <dbReference type="ARBA" id="ARBA00034534"/>
    </source>
</evidence>
<dbReference type="AlphaFoldDB" id="A0A068TR33"/>
<dbReference type="Pfam" id="PF09732">
    <property type="entry name" value="CactinC_cactus"/>
    <property type="match status" value="1"/>
</dbReference>
<evidence type="ECO:0000256" key="1">
    <source>
        <dbReference type="ARBA" id="ARBA00006895"/>
    </source>
</evidence>
<feature type="domain" description="Splicing factor cactin central" evidence="5">
    <location>
        <begin position="43"/>
        <end position="205"/>
    </location>
</feature>
<dbReference type="InterPro" id="IPR018816">
    <property type="entry name" value="Cactin_central"/>
</dbReference>
<dbReference type="OrthoDB" id="265955at2759"/>
<dbReference type="PhylomeDB" id="A0A068TR33"/>
<dbReference type="OMA" id="STHAEYW"/>
<dbReference type="GO" id="GO:0005737">
    <property type="term" value="C:cytoplasm"/>
    <property type="evidence" value="ECO:0007669"/>
    <property type="project" value="TreeGrafter"/>
</dbReference>
<dbReference type="Pfam" id="PF10312">
    <property type="entry name" value="Cactin_mid"/>
    <property type="match status" value="1"/>
</dbReference>
<dbReference type="InterPro" id="IPR019134">
    <property type="entry name" value="Cactin_C"/>
</dbReference>
<dbReference type="STRING" id="49390.A0A068TR33"/>
<dbReference type="Gramene" id="CDO98497">
    <property type="protein sequence ID" value="CDO98497"/>
    <property type="gene ID" value="GSCOC_T00022614001"/>
</dbReference>
<dbReference type="PANTHER" id="PTHR21737:SF4">
    <property type="entry name" value="SPLICING FACTOR CACTIN"/>
    <property type="match status" value="1"/>
</dbReference>
<feature type="domain" description="Splicing factor Cactin C-terminal" evidence="4">
    <location>
        <begin position="294"/>
        <end position="413"/>
    </location>
</feature>
<accession>A0A068TR33</accession>